<dbReference type="EMBL" id="JAPIUZ010000001">
    <property type="protein sequence ID" value="MCX2562370.1"/>
    <property type="molecule type" value="Genomic_DNA"/>
</dbReference>
<evidence type="ECO:0000313" key="2">
    <source>
        <dbReference type="Proteomes" id="UP001301152"/>
    </source>
</evidence>
<reference evidence="1 2" key="1">
    <citation type="submission" date="2022-11" db="EMBL/GenBank/DDBJ databases">
        <title>Genome sequencing of Acetobacter type strain.</title>
        <authorList>
            <person name="Heo J."/>
            <person name="Lee D."/>
            <person name="Han B.-H."/>
            <person name="Hong S.-B."/>
            <person name="Kwon S.-W."/>
        </authorList>
    </citation>
    <scope>NUCLEOTIDE SEQUENCE [LARGE SCALE GENOMIC DNA]</scope>
    <source>
        <strain evidence="1 2">KACC 21253</strain>
    </source>
</reference>
<dbReference type="Proteomes" id="UP001301152">
    <property type="component" value="Unassembled WGS sequence"/>
</dbReference>
<keyword evidence="2" id="KW-1185">Reference proteome</keyword>
<accession>A0ABT3QAQ5</accession>
<protein>
    <submittedName>
        <fullName evidence="1">DUF3108 domain-containing protein</fullName>
    </submittedName>
</protein>
<name>A0ABT3QAQ5_9PROT</name>
<proteinExistence type="predicted"/>
<dbReference type="InterPro" id="IPR021457">
    <property type="entry name" value="DUF3108"/>
</dbReference>
<evidence type="ECO:0000313" key="1">
    <source>
        <dbReference type="EMBL" id="MCX2562370.1"/>
    </source>
</evidence>
<organism evidence="1 2">
    <name type="scientific">Acetobacter thailandicus</name>
    <dbReference type="NCBI Taxonomy" id="1502842"/>
    <lineage>
        <taxon>Bacteria</taxon>
        <taxon>Pseudomonadati</taxon>
        <taxon>Pseudomonadota</taxon>
        <taxon>Alphaproteobacteria</taxon>
        <taxon>Acetobacterales</taxon>
        <taxon>Acetobacteraceae</taxon>
        <taxon>Acetobacter</taxon>
    </lineage>
</organism>
<sequence>MIFKKSVLTGCRSHKKWMAVAGLSIALGFSDPQSAWSQSEKMTLSYHVFVHGMHVLNVNTSYALGSEQYSIDMHMKTSGFLSWFMKTDMLMKARGRFAGMAAEPETFEMHRETSDKADTKNIIYKNKIPELQSPNPAKELPSAKQRKGALDAMSMLIQLLHQVRATHRCDSSNRIFDGTRHLSIFTARTAGEQKIPSAGPFRWGKTALRCDFSWQVIKSFKDDGNPGELEKPQAGSIWFEQIDNMGLVAIRFELTTATMGQINMLLNKTPKYQP</sequence>
<dbReference type="RefSeq" id="WP_173559290.1">
    <property type="nucleotide sequence ID" value="NZ_JAERLA010000001.1"/>
</dbReference>
<gene>
    <name evidence="1" type="ORF">OQ497_00065</name>
</gene>
<dbReference type="Pfam" id="PF11306">
    <property type="entry name" value="DUF3108"/>
    <property type="match status" value="1"/>
</dbReference>
<comment type="caution">
    <text evidence="1">The sequence shown here is derived from an EMBL/GenBank/DDBJ whole genome shotgun (WGS) entry which is preliminary data.</text>
</comment>